<dbReference type="AlphaFoldDB" id="A0A4U5PB53"/>
<feature type="region of interest" description="Disordered" evidence="8">
    <location>
        <begin position="49"/>
        <end position="88"/>
    </location>
</feature>
<dbReference type="Gene3D" id="3.40.50.12350">
    <property type="match status" value="1"/>
</dbReference>
<dbReference type="InterPro" id="IPR028472">
    <property type="entry name" value="EYA"/>
</dbReference>
<comment type="cofactor">
    <cofactor evidence="6 7">
        <name>Mg(2+)</name>
        <dbReference type="ChEBI" id="CHEBI:18420"/>
    </cofactor>
    <text evidence="6 7">Binds 1 Mg(2+) ion per subunit.</text>
</comment>
<protein>
    <recommendedName>
        <fullName evidence="7">Eyes absent homolog</fullName>
        <ecNumber evidence="7">3.1.3.48</ecNumber>
    </recommendedName>
</protein>
<accession>A0A4U5PB53</accession>
<reference evidence="10 11" key="2">
    <citation type="journal article" date="2019" name="G3 (Bethesda)">
        <title>Hybrid Assembly of the Genome of the Entomopathogenic Nematode Steinernema carpocapsae Identifies the X-Chromosome.</title>
        <authorList>
            <person name="Serra L."/>
            <person name="Macchietto M."/>
            <person name="Macias-Munoz A."/>
            <person name="McGill C.J."/>
            <person name="Rodriguez I.M."/>
            <person name="Rodriguez B."/>
            <person name="Murad R."/>
            <person name="Mortazavi A."/>
        </authorList>
    </citation>
    <scope>NUCLEOTIDE SEQUENCE [LARGE SCALE GENOMIC DNA]</scope>
    <source>
        <strain evidence="10 11">ALL</strain>
    </source>
</reference>
<evidence type="ECO:0000256" key="7">
    <source>
        <dbReference type="RuleBase" id="RU362036"/>
    </source>
</evidence>
<feature type="chain" id="PRO_5020699762" description="Eyes absent homolog" evidence="9">
    <location>
        <begin position="18"/>
        <end position="637"/>
    </location>
</feature>
<gene>
    <name evidence="10" type="ORF">L596_007942</name>
</gene>
<keyword evidence="11" id="KW-1185">Reference proteome</keyword>
<dbReference type="EMBL" id="AZBU02000002">
    <property type="protein sequence ID" value="TKR93496.1"/>
    <property type="molecule type" value="Genomic_DNA"/>
</dbReference>
<evidence type="ECO:0000256" key="6">
    <source>
        <dbReference type="PIRSR" id="PIRSR628472-2"/>
    </source>
</evidence>
<evidence type="ECO:0000256" key="5">
    <source>
        <dbReference type="ARBA" id="ARBA00051722"/>
    </source>
</evidence>
<evidence type="ECO:0000256" key="2">
    <source>
        <dbReference type="ARBA" id="ARBA00022801"/>
    </source>
</evidence>
<evidence type="ECO:0000256" key="4">
    <source>
        <dbReference type="ARBA" id="ARBA00022912"/>
    </source>
</evidence>
<dbReference type="GO" id="GO:2001240">
    <property type="term" value="P:negative regulation of extrinsic apoptotic signaling pathway in absence of ligand"/>
    <property type="evidence" value="ECO:0007669"/>
    <property type="project" value="TreeGrafter"/>
</dbReference>
<evidence type="ECO:0000256" key="8">
    <source>
        <dbReference type="SAM" id="MobiDB-lite"/>
    </source>
</evidence>
<keyword evidence="4 7" id="KW-0904">Protein phosphatase</keyword>
<dbReference type="Proteomes" id="UP000298663">
    <property type="component" value="Unassembled WGS sequence"/>
</dbReference>
<keyword evidence="7" id="KW-0804">Transcription</keyword>
<dbReference type="GO" id="GO:0005634">
    <property type="term" value="C:nucleus"/>
    <property type="evidence" value="ECO:0007669"/>
    <property type="project" value="TreeGrafter"/>
</dbReference>
<evidence type="ECO:0000313" key="11">
    <source>
        <dbReference type="Proteomes" id="UP000298663"/>
    </source>
</evidence>
<organism evidence="10 11">
    <name type="scientific">Steinernema carpocapsae</name>
    <name type="common">Entomopathogenic nematode</name>
    <dbReference type="NCBI Taxonomy" id="34508"/>
    <lineage>
        <taxon>Eukaryota</taxon>
        <taxon>Metazoa</taxon>
        <taxon>Ecdysozoa</taxon>
        <taxon>Nematoda</taxon>
        <taxon>Chromadorea</taxon>
        <taxon>Rhabditida</taxon>
        <taxon>Tylenchina</taxon>
        <taxon>Panagrolaimomorpha</taxon>
        <taxon>Strongyloidoidea</taxon>
        <taxon>Steinernematidae</taxon>
        <taxon>Steinernema</taxon>
    </lineage>
</organism>
<reference evidence="10 11" key="1">
    <citation type="journal article" date="2015" name="Genome Biol.">
        <title>Comparative genomics of Steinernema reveals deeply conserved gene regulatory networks.</title>
        <authorList>
            <person name="Dillman A.R."/>
            <person name="Macchietto M."/>
            <person name="Porter C.F."/>
            <person name="Rogers A."/>
            <person name="Williams B."/>
            <person name="Antoshechkin I."/>
            <person name="Lee M.M."/>
            <person name="Goodwin Z."/>
            <person name="Lu X."/>
            <person name="Lewis E.E."/>
            <person name="Goodrich-Blair H."/>
            <person name="Stock S.P."/>
            <person name="Adams B.J."/>
            <person name="Sternberg P.W."/>
            <person name="Mortazavi A."/>
        </authorList>
    </citation>
    <scope>NUCLEOTIDE SEQUENCE [LARGE SCALE GENOMIC DNA]</scope>
    <source>
        <strain evidence="10 11">ALL</strain>
    </source>
</reference>
<name>A0A4U5PB53_STECR</name>
<dbReference type="InterPro" id="IPR038102">
    <property type="entry name" value="EYA_dom_sf"/>
</dbReference>
<feature type="region of interest" description="Disordered" evidence="8">
    <location>
        <begin position="307"/>
        <end position="347"/>
    </location>
</feature>
<comment type="similarity">
    <text evidence="1 7">Belongs to the HAD-like hydrolase superfamily. EYA family.</text>
</comment>
<keyword evidence="7" id="KW-0805">Transcription regulation</keyword>
<dbReference type="PANTHER" id="PTHR10190">
    <property type="entry name" value="EYES ABSENT"/>
    <property type="match status" value="1"/>
</dbReference>
<keyword evidence="2 7" id="KW-0378">Hydrolase</keyword>
<feature type="compositionally biased region" description="Low complexity" evidence="8">
    <location>
        <begin position="310"/>
        <end position="324"/>
    </location>
</feature>
<comment type="catalytic activity">
    <reaction evidence="5 7">
        <text>O-phospho-L-tyrosyl-[protein] + H2O = L-tyrosyl-[protein] + phosphate</text>
        <dbReference type="Rhea" id="RHEA:10684"/>
        <dbReference type="Rhea" id="RHEA-COMP:10136"/>
        <dbReference type="Rhea" id="RHEA-COMP:20101"/>
        <dbReference type="ChEBI" id="CHEBI:15377"/>
        <dbReference type="ChEBI" id="CHEBI:43474"/>
        <dbReference type="ChEBI" id="CHEBI:46858"/>
        <dbReference type="ChEBI" id="CHEBI:61978"/>
        <dbReference type="EC" id="3.1.3.48"/>
    </reaction>
</comment>
<evidence type="ECO:0000256" key="9">
    <source>
        <dbReference type="SAM" id="SignalP"/>
    </source>
</evidence>
<feature type="binding site" evidence="6">
    <location>
        <position position="360"/>
    </location>
    <ligand>
        <name>Mg(2+)</name>
        <dbReference type="ChEBI" id="CHEBI:18420"/>
    </ligand>
</feature>
<evidence type="ECO:0000313" key="10">
    <source>
        <dbReference type="EMBL" id="TKR93496.1"/>
    </source>
</evidence>
<dbReference type="PANTHER" id="PTHR10190:SF16">
    <property type="entry name" value="DEVELOPMENTAL PROTEIN EYES ABSENT"/>
    <property type="match status" value="1"/>
</dbReference>
<dbReference type="GO" id="GO:0046872">
    <property type="term" value="F:metal ion binding"/>
    <property type="evidence" value="ECO:0007669"/>
    <property type="project" value="UniProtKB-KW"/>
</dbReference>
<feature type="signal peptide" evidence="9">
    <location>
        <begin position="1"/>
        <end position="17"/>
    </location>
</feature>
<keyword evidence="3 6" id="KW-0460">Magnesium</keyword>
<dbReference type="EC" id="3.1.3.48" evidence="7"/>
<dbReference type="GO" id="GO:0030154">
    <property type="term" value="P:cell differentiation"/>
    <property type="evidence" value="ECO:0007669"/>
    <property type="project" value="TreeGrafter"/>
</dbReference>
<dbReference type="GO" id="GO:0004725">
    <property type="term" value="F:protein tyrosine phosphatase activity"/>
    <property type="evidence" value="ECO:0007669"/>
    <property type="project" value="UniProtKB-EC"/>
</dbReference>
<evidence type="ECO:0000256" key="3">
    <source>
        <dbReference type="ARBA" id="ARBA00022842"/>
    </source>
</evidence>
<comment type="caution">
    <text evidence="10">The sequence shown here is derived from an EMBL/GenBank/DDBJ whole genome shotgun (WGS) entry which is preliminary data.</text>
</comment>
<keyword evidence="6 7" id="KW-0479">Metal-binding</keyword>
<keyword evidence="9" id="KW-0732">Signal</keyword>
<evidence type="ECO:0000256" key="1">
    <source>
        <dbReference type="ARBA" id="ARBA00010501"/>
    </source>
</evidence>
<dbReference type="OrthoDB" id="167668at2759"/>
<sequence length="637" mass="68253">MLSCSLVALGGLCTTLGHKMDQSFGAPRATRPAFLILIPDGWPPSDCANCSRPAPTGEAQTKPNERTWPLPAASFGPSAPYADSPDEPSRVVPPTVLIQFRSNFSGSGSQIDVLIGSPFQANKPASSAFRANSNVVVDPSRDLLGDSACRGSSVWSVLPSDPSGVSASLVATSSKVLESPAPSSMGPLTASATAQQTTALSAMQDAAAAYDPTRMITGSYYSHPYTAAASSGSYGVNSNYYQSLRNAAGFGYFPATPSSYGAYSTGGFDYTYPNCYGSSTGRNGYYGATGAAALGYFPAGSNYPNTLPDSKSSSSQISPLGQSLRCSDLKKTNGKSSKKKKTTNGTATPEEHYTRVFIWDLEDICAFSNVMLNAKTPDSVPMSDDAKRIVSRIISEVFHIDNGEISECEQVNIEDANVDETMQDIGGFGECPSGGENGSSPPQTMRSGVDWLRKVATRYQQVREAYNQCRNGASVFGDQSGLENQRTRALEMIKLAFMSLGGGAERWSDDVKACLGIISERSVSTARYANVVISNEGLVTSCAKLMATDLAPMVQIDNIYSTVKMTKDSVIERIRTKFGKNCSFVVISAQPDTQSLGKAKMIPTWRVMQTSHLEAFYVALKQYLLDHQHSNRQFREV</sequence>
<feature type="compositionally biased region" description="Basic residues" evidence="8">
    <location>
        <begin position="332"/>
        <end position="342"/>
    </location>
</feature>
<proteinExistence type="inferred from homology"/>
<dbReference type="STRING" id="34508.A0A4U5PB53"/>
<dbReference type="GO" id="GO:0045739">
    <property type="term" value="P:positive regulation of DNA repair"/>
    <property type="evidence" value="ECO:0007669"/>
    <property type="project" value="TreeGrafter"/>
</dbReference>